<accession>A0A2W5MVF8</accession>
<proteinExistence type="predicted"/>
<name>A0A2W5MVF8_9BACT</name>
<evidence type="ECO:0000259" key="1">
    <source>
        <dbReference type="Pfam" id="PF10124"/>
    </source>
</evidence>
<gene>
    <name evidence="2" type="ORF">DI551_08235</name>
</gene>
<dbReference type="EMBL" id="QFQB01000060">
    <property type="protein sequence ID" value="PZQ45166.1"/>
    <property type="molecule type" value="Genomic_DNA"/>
</dbReference>
<dbReference type="Pfam" id="PF10124">
    <property type="entry name" value="Mu-like_gpT"/>
    <property type="match status" value="1"/>
</dbReference>
<evidence type="ECO:0000313" key="2">
    <source>
        <dbReference type="EMBL" id="PZQ45166.1"/>
    </source>
</evidence>
<dbReference type="AlphaFoldDB" id="A0A2W5MVF8"/>
<dbReference type="InterPro" id="IPR018774">
    <property type="entry name" value="Phage_Mu_GpT"/>
</dbReference>
<organism evidence="2 3">
    <name type="scientific">Micavibrio aeruginosavorus</name>
    <dbReference type="NCBI Taxonomy" id="349221"/>
    <lineage>
        <taxon>Bacteria</taxon>
        <taxon>Pseudomonadati</taxon>
        <taxon>Bdellovibrionota</taxon>
        <taxon>Bdellovibrionia</taxon>
        <taxon>Bdellovibrionales</taxon>
        <taxon>Pseudobdellovibrionaceae</taxon>
        <taxon>Micavibrio</taxon>
    </lineage>
</organism>
<protein>
    <recommendedName>
        <fullName evidence="1">Bacteriophage Mu GpT domain-containing protein</fullName>
    </recommendedName>
</protein>
<dbReference type="Proteomes" id="UP000249417">
    <property type="component" value="Unassembled WGS sequence"/>
</dbReference>
<reference evidence="2 3" key="1">
    <citation type="submission" date="2017-08" db="EMBL/GenBank/DDBJ databases">
        <title>Infants hospitalized years apart are colonized by the same room-sourced microbial strains.</title>
        <authorList>
            <person name="Brooks B."/>
            <person name="Olm M.R."/>
            <person name="Firek B.A."/>
            <person name="Baker R."/>
            <person name="Thomas B.C."/>
            <person name="Morowitz M.J."/>
            <person name="Banfield J.F."/>
        </authorList>
    </citation>
    <scope>NUCLEOTIDE SEQUENCE [LARGE SCALE GENOMIC DNA]</scope>
    <source>
        <strain evidence="2">S2_005_002_R2_29</strain>
    </source>
</reference>
<feature type="domain" description="Bacteriophage Mu GpT" evidence="1">
    <location>
        <begin position="8"/>
        <end position="296"/>
    </location>
</feature>
<sequence length="297" mass="33021">MIINASILNALRVSFTSLHNAAFASADPQWKKVAMEVNSTGKEEKYGWLGNFAKFREWIGDRQYQNLKEFDYTIKNRTFENTITVPREAIEDDSIGIYSPLAQQLGNDAAMHPDELVFGLLPLAFNTPCYDGQYFIDTDHPVTDATGAVQSVSNFGGGAGNPWFLMDCRGPIKPLIFQKRRAYKFVSLQDETNEEVFKRNQFIYGVDARVASGFGLWQLIYGSKQTLDKTNFDSAYAAMQSVYGDGGKPLGVRPNLLVCGPSNRSKALEIAKMARLANGQDNPNVGLVEVLVVPWLP</sequence>
<evidence type="ECO:0000313" key="3">
    <source>
        <dbReference type="Proteomes" id="UP000249417"/>
    </source>
</evidence>
<comment type="caution">
    <text evidence="2">The sequence shown here is derived from an EMBL/GenBank/DDBJ whole genome shotgun (WGS) entry which is preliminary data.</text>
</comment>